<evidence type="ECO:0000313" key="2">
    <source>
        <dbReference type="Proteomes" id="UP001556631"/>
    </source>
</evidence>
<dbReference type="RefSeq" id="WP_367995437.1">
    <property type="nucleotide sequence ID" value="NZ_JBFPJR010000044.1"/>
</dbReference>
<evidence type="ECO:0008006" key="3">
    <source>
        <dbReference type="Google" id="ProtNLM"/>
    </source>
</evidence>
<gene>
    <name evidence="1" type="ORF">AB3X52_17775</name>
</gene>
<dbReference type="Proteomes" id="UP001556631">
    <property type="component" value="Unassembled WGS sequence"/>
</dbReference>
<accession>A0ABV3T2N9</accession>
<proteinExistence type="predicted"/>
<organism evidence="1 2">
    <name type="scientific">Nocardioides eburneus</name>
    <dbReference type="NCBI Taxonomy" id="3231482"/>
    <lineage>
        <taxon>Bacteria</taxon>
        <taxon>Bacillati</taxon>
        <taxon>Actinomycetota</taxon>
        <taxon>Actinomycetes</taxon>
        <taxon>Propionibacteriales</taxon>
        <taxon>Nocardioidaceae</taxon>
        <taxon>Nocardioides</taxon>
    </lineage>
</organism>
<reference evidence="1 2" key="1">
    <citation type="submission" date="2024-07" db="EMBL/GenBank/DDBJ databases">
        <authorList>
            <person name="Lee S."/>
            <person name="Kang M."/>
        </authorList>
    </citation>
    <scope>NUCLEOTIDE SEQUENCE [LARGE SCALE GENOMIC DNA]</scope>
    <source>
        <strain evidence="1 2">DS6</strain>
    </source>
</reference>
<evidence type="ECO:0000313" key="1">
    <source>
        <dbReference type="EMBL" id="MEX0429470.1"/>
    </source>
</evidence>
<protein>
    <recommendedName>
        <fullName evidence="3">IS110 family transposase</fullName>
    </recommendedName>
</protein>
<comment type="caution">
    <text evidence="1">The sequence shown here is derived from an EMBL/GenBank/DDBJ whole genome shotgun (WGS) entry which is preliminary data.</text>
</comment>
<keyword evidence="2" id="KW-1185">Reference proteome</keyword>
<dbReference type="EMBL" id="JBFPJR010000044">
    <property type="protein sequence ID" value="MEX0429470.1"/>
    <property type="molecule type" value="Genomic_DNA"/>
</dbReference>
<sequence length="50" mass="5235">MTGLTDLREVFDVVIGVDTHTAAAVDAHTGAVLDPVMRYGRCANTGRSSS</sequence>
<name>A0ABV3T2N9_9ACTN</name>